<comment type="caution">
    <text evidence="1">The sequence shown here is derived from an EMBL/GenBank/DDBJ whole genome shotgun (WGS) entry which is preliminary data.</text>
</comment>
<evidence type="ECO:0000313" key="2">
    <source>
        <dbReference type="Proteomes" id="UP000216147"/>
    </source>
</evidence>
<reference evidence="1 2" key="1">
    <citation type="submission" date="2017-03" db="EMBL/GenBank/DDBJ databases">
        <title>Lifting the veil on microbial sulfur biogeochemistry in mining wastewaters.</title>
        <authorList>
            <person name="Kantor R.S."/>
            <person name="Colenbrander Nelson T."/>
            <person name="Marshall S."/>
            <person name="Bennett D."/>
            <person name="Apte S."/>
            <person name="Camacho D."/>
            <person name="Thomas B.C."/>
            <person name="Warren L.A."/>
            <person name="Banfield J.F."/>
        </authorList>
    </citation>
    <scope>NUCLEOTIDE SEQUENCE [LARGE SCALE GENOMIC DNA]</scope>
    <source>
        <strain evidence="1">32-68-21</strain>
    </source>
</reference>
<sequence length="176" mass="18025">MRIILALGALAIIGLSGCVEDPYGYGGGYGPGPAYGGGSYGGGNGAPDPSARANYGEEYLSAGFDDDPYTVSVTSGGELDASSLGGECTGMISRAPDFQLTYDAGSLPLTFGVSSYKDATLVINAPNGDWYCDDDSGGGTDPEISFYRPESGVYDVWVGAFGGDSGDAELFITELR</sequence>
<accession>A0A258HEW1</accession>
<dbReference type="Proteomes" id="UP000216147">
    <property type="component" value="Unassembled WGS sequence"/>
</dbReference>
<evidence type="ECO:0008006" key="3">
    <source>
        <dbReference type="Google" id="ProtNLM"/>
    </source>
</evidence>
<protein>
    <recommendedName>
        <fullName evidence="3">Peptidase S1</fullName>
    </recommendedName>
</protein>
<proteinExistence type="predicted"/>
<dbReference type="PROSITE" id="PS51257">
    <property type="entry name" value="PROKAR_LIPOPROTEIN"/>
    <property type="match status" value="1"/>
</dbReference>
<dbReference type="EMBL" id="NCEQ01000016">
    <property type="protein sequence ID" value="OYX55144.1"/>
    <property type="molecule type" value="Genomic_DNA"/>
</dbReference>
<evidence type="ECO:0000313" key="1">
    <source>
        <dbReference type="EMBL" id="OYX55144.1"/>
    </source>
</evidence>
<name>A0A258HEW1_9CAUL</name>
<organism evidence="1 2">
    <name type="scientific">Brevundimonas subvibrioides</name>
    <dbReference type="NCBI Taxonomy" id="74313"/>
    <lineage>
        <taxon>Bacteria</taxon>
        <taxon>Pseudomonadati</taxon>
        <taxon>Pseudomonadota</taxon>
        <taxon>Alphaproteobacteria</taxon>
        <taxon>Caulobacterales</taxon>
        <taxon>Caulobacteraceae</taxon>
        <taxon>Brevundimonas</taxon>
    </lineage>
</organism>
<dbReference type="AlphaFoldDB" id="A0A258HEW1"/>
<gene>
    <name evidence="1" type="ORF">B7Y86_14475</name>
</gene>